<name>A0A1M7H4U4_9FIRM</name>
<gene>
    <name evidence="1" type="ORF">SAMN02746066_01290</name>
</gene>
<dbReference type="AlphaFoldDB" id="A0A1M7H4U4"/>
<dbReference type="STRING" id="1120996.SAMN02746066_01290"/>
<sequence length="106" mass="12592">MITWYHKLYMDDRIIKNVDKIKTAIEENKPSIGIYCIALASNENNLFDIMNVNELMFQHYRRNKIYILGLARGKESAKRLVVRMIEDVYNETGDFHAREYFAENGR</sequence>
<dbReference type="OrthoDB" id="2085859at2"/>
<organism evidence="1 2">
    <name type="scientific">Anaerosporobacter mobilis DSM 15930</name>
    <dbReference type="NCBI Taxonomy" id="1120996"/>
    <lineage>
        <taxon>Bacteria</taxon>
        <taxon>Bacillati</taxon>
        <taxon>Bacillota</taxon>
        <taxon>Clostridia</taxon>
        <taxon>Lachnospirales</taxon>
        <taxon>Lachnospiraceae</taxon>
        <taxon>Anaerosporobacter</taxon>
    </lineage>
</organism>
<dbReference type="EMBL" id="FRCP01000007">
    <property type="protein sequence ID" value="SHM23520.1"/>
    <property type="molecule type" value="Genomic_DNA"/>
</dbReference>
<dbReference type="Proteomes" id="UP000184038">
    <property type="component" value="Unassembled WGS sequence"/>
</dbReference>
<proteinExistence type="predicted"/>
<dbReference type="RefSeq" id="WP_084139127.1">
    <property type="nucleotide sequence ID" value="NZ_FRCP01000007.1"/>
</dbReference>
<accession>A0A1M7H4U4</accession>
<keyword evidence="2" id="KW-1185">Reference proteome</keyword>
<evidence type="ECO:0000313" key="2">
    <source>
        <dbReference type="Proteomes" id="UP000184038"/>
    </source>
</evidence>
<evidence type="ECO:0000313" key="1">
    <source>
        <dbReference type="EMBL" id="SHM23520.1"/>
    </source>
</evidence>
<protein>
    <submittedName>
        <fullName evidence="1">Uncharacterized protein</fullName>
    </submittedName>
</protein>
<reference evidence="1 2" key="1">
    <citation type="submission" date="2016-11" db="EMBL/GenBank/DDBJ databases">
        <authorList>
            <person name="Jaros S."/>
            <person name="Januszkiewicz K."/>
            <person name="Wedrychowicz H."/>
        </authorList>
    </citation>
    <scope>NUCLEOTIDE SEQUENCE [LARGE SCALE GENOMIC DNA]</scope>
    <source>
        <strain evidence="1 2">DSM 15930</strain>
    </source>
</reference>